<keyword evidence="7" id="KW-0325">Glycoprotein</keyword>
<dbReference type="OrthoDB" id="10257284at2759"/>
<organism evidence="8 9">
    <name type="scientific">Pogonomyrmex barbatus</name>
    <name type="common">red harvester ant</name>
    <dbReference type="NCBI Taxonomy" id="144034"/>
    <lineage>
        <taxon>Eukaryota</taxon>
        <taxon>Metazoa</taxon>
        <taxon>Ecdysozoa</taxon>
        <taxon>Arthropoda</taxon>
        <taxon>Hexapoda</taxon>
        <taxon>Insecta</taxon>
        <taxon>Pterygota</taxon>
        <taxon>Neoptera</taxon>
        <taxon>Endopterygota</taxon>
        <taxon>Hymenoptera</taxon>
        <taxon>Apocrita</taxon>
        <taxon>Aculeata</taxon>
        <taxon>Formicoidea</taxon>
        <taxon>Formicidae</taxon>
        <taxon>Myrmicinae</taxon>
        <taxon>Pogonomyrmex</taxon>
    </lineage>
</organism>
<reference evidence="9" key="1">
    <citation type="submission" date="2025-08" db="UniProtKB">
        <authorList>
            <consortium name="RefSeq"/>
        </authorList>
    </citation>
    <scope>IDENTIFICATION</scope>
</reference>
<evidence type="ECO:0000256" key="2">
    <source>
        <dbReference type="ARBA" id="ARBA00005375"/>
    </source>
</evidence>
<dbReference type="CDD" id="cd07061">
    <property type="entry name" value="HP_HAP_like"/>
    <property type="match status" value="1"/>
</dbReference>
<evidence type="ECO:0000256" key="3">
    <source>
        <dbReference type="ARBA" id="ARBA00012646"/>
    </source>
</evidence>
<dbReference type="InterPro" id="IPR000560">
    <property type="entry name" value="His_Pase_clade-2"/>
</dbReference>
<dbReference type="Pfam" id="PF00328">
    <property type="entry name" value="His_Phos_2"/>
    <property type="match status" value="1"/>
</dbReference>
<dbReference type="AlphaFoldDB" id="A0A8N1S8U7"/>
<dbReference type="PANTHER" id="PTHR11567">
    <property type="entry name" value="ACID PHOSPHATASE-RELATED"/>
    <property type="match status" value="1"/>
</dbReference>
<comment type="catalytic activity">
    <reaction evidence="1">
        <text>a phosphate monoester + H2O = an alcohol + phosphate</text>
        <dbReference type="Rhea" id="RHEA:15017"/>
        <dbReference type="ChEBI" id="CHEBI:15377"/>
        <dbReference type="ChEBI" id="CHEBI:30879"/>
        <dbReference type="ChEBI" id="CHEBI:43474"/>
        <dbReference type="ChEBI" id="CHEBI:67140"/>
        <dbReference type="EC" id="3.1.3.2"/>
    </reaction>
</comment>
<evidence type="ECO:0000256" key="4">
    <source>
        <dbReference type="ARBA" id="ARBA00022729"/>
    </source>
</evidence>
<dbReference type="InterPro" id="IPR033379">
    <property type="entry name" value="Acid_Pase_AS"/>
</dbReference>
<dbReference type="PROSITE" id="PS00616">
    <property type="entry name" value="HIS_ACID_PHOSPHAT_1"/>
    <property type="match status" value="1"/>
</dbReference>
<dbReference type="EC" id="3.1.3.2" evidence="3"/>
<gene>
    <name evidence="9" type="primary">LOC112552936</name>
</gene>
<dbReference type="RefSeq" id="XP_025075240.1">
    <property type="nucleotide sequence ID" value="XM_025219455.1"/>
</dbReference>
<dbReference type="InterPro" id="IPR029033">
    <property type="entry name" value="His_PPase_superfam"/>
</dbReference>
<evidence type="ECO:0000313" key="9">
    <source>
        <dbReference type="RefSeq" id="XP_025075240.1"/>
    </source>
</evidence>
<dbReference type="InterPro" id="IPR050645">
    <property type="entry name" value="Histidine_acid_phosphatase"/>
</dbReference>
<protein>
    <recommendedName>
        <fullName evidence="3">acid phosphatase</fullName>
        <ecNumber evidence="3">3.1.3.2</ecNumber>
    </recommendedName>
</protein>
<name>A0A8N1S8U7_9HYME</name>
<dbReference type="Proteomes" id="UP000504615">
    <property type="component" value="Unplaced"/>
</dbReference>
<sequence>MLSFRVFGNCLPIVLVIGLNSLLVTGTKYELKLINVVFRHGDRTPDNNGHEMYPNDPYLNYSFFPEGLGQLTNRGKMREYELGQVLRDRYNNFLGDLYLPKLVMGHSSDYDRTKMSLQLVLAGLFPPINVQQQWNPVLNWQPIPTTYVSRLDDNFFLSDECPQFLNEYDRVLSLPKTQKIYYVKLLSYRGIPSIIDELNIQGCELYCPFDKFLDLTQDLIPSDKELICDKKRLRDYANIPYLVSMEGTMYNLIVRSAINKNGSNDANVNVNT</sequence>
<evidence type="ECO:0000313" key="8">
    <source>
        <dbReference type="Proteomes" id="UP000504615"/>
    </source>
</evidence>
<evidence type="ECO:0000256" key="5">
    <source>
        <dbReference type="ARBA" id="ARBA00022801"/>
    </source>
</evidence>
<dbReference type="Gene3D" id="3.40.50.1240">
    <property type="entry name" value="Phosphoglycerate mutase-like"/>
    <property type="match status" value="1"/>
</dbReference>
<evidence type="ECO:0000256" key="1">
    <source>
        <dbReference type="ARBA" id="ARBA00000032"/>
    </source>
</evidence>
<evidence type="ECO:0000256" key="7">
    <source>
        <dbReference type="ARBA" id="ARBA00023180"/>
    </source>
</evidence>
<dbReference type="PANTHER" id="PTHR11567:SF211">
    <property type="entry name" value="PROSTATIC ACID PHOSPHATASE"/>
    <property type="match status" value="1"/>
</dbReference>
<dbReference type="SMR" id="A0A8N1S8U7"/>
<dbReference type="GO" id="GO:0003993">
    <property type="term" value="F:acid phosphatase activity"/>
    <property type="evidence" value="ECO:0007669"/>
    <property type="project" value="UniProtKB-EC"/>
</dbReference>
<keyword evidence="5" id="KW-0378">Hydrolase</keyword>
<accession>A0A8N1S8U7</accession>
<dbReference type="SUPFAM" id="SSF53254">
    <property type="entry name" value="Phosphoglycerate mutase-like"/>
    <property type="match status" value="1"/>
</dbReference>
<keyword evidence="6" id="KW-1015">Disulfide bond</keyword>
<keyword evidence="8" id="KW-1185">Reference proteome</keyword>
<dbReference type="GeneID" id="112552936"/>
<keyword evidence="4" id="KW-0732">Signal</keyword>
<comment type="similarity">
    <text evidence="2">Belongs to the histidine acid phosphatase family.</text>
</comment>
<proteinExistence type="inferred from homology"/>
<evidence type="ECO:0000256" key="6">
    <source>
        <dbReference type="ARBA" id="ARBA00023157"/>
    </source>
</evidence>